<keyword evidence="1" id="KW-0768">Sushi</keyword>
<dbReference type="InterPro" id="IPR001314">
    <property type="entry name" value="Peptidase_S1A"/>
</dbReference>
<dbReference type="CDD" id="cd00190">
    <property type="entry name" value="Tryp_SPc"/>
    <property type="match status" value="1"/>
</dbReference>
<evidence type="ECO:0000256" key="7">
    <source>
        <dbReference type="ARBA" id="ARBA00023157"/>
    </source>
</evidence>
<dbReference type="InterPro" id="IPR018114">
    <property type="entry name" value="TRYPSIN_HIS"/>
</dbReference>
<keyword evidence="4 11" id="KW-0378">Hydrolase</keyword>
<name>A0A6P7FHG8_DIAVI</name>
<evidence type="ECO:0000256" key="9">
    <source>
        <dbReference type="ARBA" id="ARBA00052079"/>
    </source>
</evidence>
<evidence type="ECO:0000256" key="4">
    <source>
        <dbReference type="ARBA" id="ARBA00022801"/>
    </source>
</evidence>
<dbReference type="PROSITE" id="PS00134">
    <property type="entry name" value="TRYPSIN_HIS"/>
    <property type="match status" value="1"/>
</dbReference>
<sequence length="323" mass="35905">MFVKKSQCGYDTTALVCCGHDVDFLTTTYPKRTVRSINSTTFIRNPVIPDRKICGFQKYISHYNKVVGGTHTHFKEYPWMGLLGYTTRSGKIRWSCGGTLISHKYVLTAAHCVTGNIEIQVGKLTYVKLGEYNQTEHLDCRKDANTCNTTTVIAEVENVSVHENYDTTDSASKNDIALIRLSQKIEYTDLIKPICLPEPDEGSGSNDRLIVAGWGQTENGSYSNVKLQVLVPFRTNDECMTAFRKIRLNLTDSQMCAGGEDGKDSCKGDSGGPLMRRSKSNYLQWYQEGIVAIGNTDCGTAGLPGIYTKVSSFLSWIHSNVKE</sequence>
<accession>A0A6P7FHG8</accession>
<evidence type="ECO:0000313" key="13">
    <source>
        <dbReference type="RefSeq" id="XP_028135554.1"/>
    </source>
</evidence>
<keyword evidence="2 11" id="KW-0645">Protease</keyword>
<evidence type="ECO:0000256" key="11">
    <source>
        <dbReference type="RuleBase" id="RU363034"/>
    </source>
</evidence>
<dbReference type="Pfam" id="PF00089">
    <property type="entry name" value="Trypsin"/>
    <property type="match status" value="1"/>
</dbReference>
<dbReference type="Gene3D" id="2.40.10.10">
    <property type="entry name" value="Trypsin-like serine proteases"/>
    <property type="match status" value="2"/>
</dbReference>
<dbReference type="InterPro" id="IPR051487">
    <property type="entry name" value="Ser/Thr_Proteases_Immune/Dev"/>
</dbReference>
<keyword evidence="5" id="KW-0353">Hemolymph clotting</keyword>
<keyword evidence="7" id="KW-1015">Disulfide bond</keyword>
<comment type="catalytic activity">
    <reaction evidence="9">
        <text>Selective cleavage of 103-Arg-|-Ser-104 and 124-Ile-|-Ile-125 bonds in Limulus clotting factor B to form activated factor B. Cleavage of -Pro-Arg-|-Xaa- bonds in synthetic substrates.</text>
        <dbReference type="EC" id="3.4.21.84"/>
    </reaction>
</comment>
<protein>
    <recommendedName>
        <fullName evidence="10">limulus clotting factor C</fullName>
        <ecNumber evidence="10">3.4.21.84</ecNumber>
    </recommendedName>
</protein>
<comment type="similarity">
    <text evidence="8">Belongs to the peptidase S1 family. CLIP subfamily.</text>
</comment>
<keyword evidence="6 11" id="KW-0720">Serine protease</keyword>
<dbReference type="GO" id="GO:0042381">
    <property type="term" value="P:hemolymph coagulation"/>
    <property type="evidence" value="ECO:0007669"/>
    <property type="project" value="UniProtKB-KW"/>
</dbReference>
<dbReference type="InterPro" id="IPR009003">
    <property type="entry name" value="Peptidase_S1_PA"/>
</dbReference>
<gene>
    <name evidence="13" type="primary">LOC114330411</name>
</gene>
<evidence type="ECO:0000256" key="2">
    <source>
        <dbReference type="ARBA" id="ARBA00022670"/>
    </source>
</evidence>
<evidence type="ECO:0000256" key="10">
    <source>
        <dbReference type="ARBA" id="ARBA00066707"/>
    </source>
</evidence>
<feature type="domain" description="Peptidase S1" evidence="12">
    <location>
        <begin position="66"/>
        <end position="322"/>
    </location>
</feature>
<proteinExistence type="inferred from homology"/>
<keyword evidence="3" id="KW-0732">Signal</keyword>
<dbReference type="InterPro" id="IPR001254">
    <property type="entry name" value="Trypsin_dom"/>
</dbReference>
<dbReference type="PROSITE" id="PS00135">
    <property type="entry name" value="TRYPSIN_SER"/>
    <property type="match status" value="1"/>
</dbReference>
<dbReference type="SMART" id="SM00020">
    <property type="entry name" value="Tryp_SPc"/>
    <property type="match status" value="1"/>
</dbReference>
<evidence type="ECO:0000256" key="8">
    <source>
        <dbReference type="ARBA" id="ARBA00024195"/>
    </source>
</evidence>
<dbReference type="InterPro" id="IPR033116">
    <property type="entry name" value="TRYPSIN_SER"/>
</dbReference>
<evidence type="ECO:0000256" key="3">
    <source>
        <dbReference type="ARBA" id="ARBA00022729"/>
    </source>
</evidence>
<dbReference type="PANTHER" id="PTHR24256">
    <property type="entry name" value="TRYPTASE-RELATED"/>
    <property type="match status" value="1"/>
</dbReference>
<evidence type="ECO:0000256" key="5">
    <source>
        <dbReference type="ARBA" id="ARBA00022820"/>
    </source>
</evidence>
<evidence type="ECO:0000256" key="1">
    <source>
        <dbReference type="ARBA" id="ARBA00022659"/>
    </source>
</evidence>
<evidence type="ECO:0000259" key="12">
    <source>
        <dbReference type="PROSITE" id="PS50240"/>
    </source>
</evidence>
<dbReference type="PRINTS" id="PR00722">
    <property type="entry name" value="CHYMOTRYPSIN"/>
</dbReference>
<dbReference type="SUPFAM" id="SSF50494">
    <property type="entry name" value="Trypsin-like serine proteases"/>
    <property type="match status" value="1"/>
</dbReference>
<organism evidence="13">
    <name type="scientific">Diabrotica virgifera virgifera</name>
    <name type="common">western corn rootworm</name>
    <dbReference type="NCBI Taxonomy" id="50390"/>
    <lineage>
        <taxon>Eukaryota</taxon>
        <taxon>Metazoa</taxon>
        <taxon>Ecdysozoa</taxon>
        <taxon>Arthropoda</taxon>
        <taxon>Hexapoda</taxon>
        <taxon>Insecta</taxon>
        <taxon>Pterygota</taxon>
        <taxon>Neoptera</taxon>
        <taxon>Endopterygota</taxon>
        <taxon>Coleoptera</taxon>
        <taxon>Polyphaga</taxon>
        <taxon>Cucujiformia</taxon>
        <taxon>Chrysomeloidea</taxon>
        <taxon>Chrysomelidae</taxon>
        <taxon>Galerucinae</taxon>
        <taxon>Diabroticina</taxon>
        <taxon>Diabroticites</taxon>
        <taxon>Diabrotica</taxon>
    </lineage>
</organism>
<dbReference type="EC" id="3.4.21.84" evidence="10"/>
<dbReference type="AlphaFoldDB" id="A0A6P7FHG8"/>
<dbReference type="GO" id="GO:0006508">
    <property type="term" value="P:proteolysis"/>
    <property type="evidence" value="ECO:0007669"/>
    <property type="project" value="UniProtKB-KW"/>
</dbReference>
<evidence type="ECO:0000256" key="6">
    <source>
        <dbReference type="ARBA" id="ARBA00022825"/>
    </source>
</evidence>
<dbReference type="PROSITE" id="PS50240">
    <property type="entry name" value="TRYPSIN_DOM"/>
    <property type="match status" value="1"/>
</dbReference>
<reference evidence="13" key="1">
    <citation type="submission" date="2025-08" db="UniProtKB">
        <authorList>
            <consortium name="RefSeq"/>
        </authorList>
    </citation>
    <scope>IDENTIFICATION</scope>
    <source>
        <tissue evidence="13">Whole insect</tissue>
    </source>
</reference>
<dbReference type="FunFam" id="2.40.10.10:FF:000120">
    <property type="entry name" value="Putative serine protease"/>
    <property type="match status" value="1"/>
</dbReference>
<dbReference type="InParanoid" id="A0A6P7FHG8"/>
<dbReference type="RefSeq" id="XP_028135554.1">
    <property type="nucleotide sequence ID" value="XM_028279753.1"/>
</dbReference>
<dbReference type="InterPro" id="IPR043504">
    <property type="entry name" value="Peptidase_S1_PA_chymotrypsin"/>
</dbReference>
<dbReference type="GO" id="GO:0004252">
    <property type="term" value="F:serine-type endopeptidase activity"/>
    <property type="evidence" value="ECO:0007669"/>
    <property type="project" value="InterPro"/>
</dbReference>